<reference evidence="1" key="2">
    <citation type="journal article" date="2020" name="Nat. Commun.">
        <title>Large-scale genome sequencing of mycorrhizal fungi provides insights into the early evolution of symbiotic traits.</title>
        <authorList>
            <person name="Miyauchi S."/>
            <person name="Kiss E."/>
            <person name="Kuo A."/>
            <person name="Drula E."/>
            <person name="Kohler A."/>
            <person name="Sanchez-Garcia M."/>
            <person name="Morin E."/>
            <person name="Andreopoulos B."/>
            <person name="Barry K.W."/>
            <person name="Bonito G."/>
            <person name="Buee M."/>
            <person name="Carver A."/>
            <person name="Chen C."/>
            <person name="Cichocki N."/>
            <person name="Clum A."/>
            <person name="Culley D."/>
            <person name="Crous P.W."/>
            <person name="Fauchery L."/>
            <person name="Girlanda M."/>
            <person name="Hayes R.D."/>
            <person name="Keri Z."/>
            <person name="LaButti K."/>
            <person name="Lipzen A."/>
            <person name="Lombard V."/>
            <person name="Magnuson J."/>
            <person name="Maillard F."/>
            <person name="Murat C."/>
            <person name="Nolan M."/>
            <person name="Ohm R.A."/>
            <person name="Pangilinan J."/>
            <person name="Pereira M.F."/>
            <person name="Perotto S."/>
            <person name="Peter M."/>
            <person name="Pfister S."/>
            <person name="Riley R."/>
            <person name="Sitrit Y."/>
            <person name="Stielow J.B."/>
            <person name="Szollosi G."/>
            <person name="Zifcakova L."/>
            <person name="Stursova M."/>
            <person name="Spatafora J.W."/>
            <person name="Tedersoo L."/>
            <person name="Vaario L.M."/>
            <person name="Yamada A."/>
            <person name="Yan M."/>
            <person name="Wang P."/>
            <person name="Xu J."/>
            <person name="Bruns T."/>
            <person name="Baldrian P."/>
            <person name="Vilgalys R."/>
            <person name="Dunand C."/>
            <person name="Henrissat B."/>
            <person name="Grigoriev I.V."/>
            <person name="Hibbett D."/>
            <person name="Nagy L.G."/>
            <person name="Martin F.M."/>
        </authorList>
    </citation>
    <scope>NUCLEOTIDE SEQUENCE</scope>
    <source>
        <strain evidence="1">Prilba</strain>
    </source>
</reference>
<organism evidence="1 2">
    <name type="scientific">Russula ochroleuca</name>
    <dbReference type="NCBI Taxonomy" id="152965"/>
    <lineage>
        <taxon>Eukaryota</taxon>
        <taxon>Fungi</taxon>
        <taxon>Dikarya</taxon>
        <taxon>Basidiomycota</taxon>
        <taxon>Agaricomycotina</taxon>
        <taxon>Agaricomycetes</taxon>
        <taxon>Russulales</taxon>
        <taxon>Russulaceae</taxon>
        <taxon>Russula</taxon>
    </lineage>
</organism>
<name>A0A9P5N0E3_9AGAM</name>
<dbReference type="EMBL" id="WHVB01000005">
    <property type="protein sequence ID" value="KAF8482928.1"/>
    <property type="molecule type" value="Genomic_DNA"/>
</dbReference>
<reference evidence="1" key="1">
    <citation type="submission" date="2019-10" db="EMBL/GenBank/DDBJ databases">
        <authorList>
            <consortium name="DOE Joint Genome Institute"/>
            <person name="Kuo A."/>
            <person name="Miyauchi S."/>
            <person name="Kiss E."/>
            <person name="Drula E."/>
            <person name="Kohler A."/>
            <person name="Sanchez-Garcia M."/>
            <person name="Andreopoulos B."/>
            <person name="Barry K.W."/>
            <person name="Bonito G."/>
            <person name="Buee M."/>
            <person name="Carver A."/>
            <person name="Chen C."/>
            <person name="Cichocki N."/>
            <person name="Clum A."/>
            <person name="Culley D."/>
            <person name="Crous P.W."/>
            <person name="Fauchery L."/>
            <person name="Girlanda M."/>
            <person name="Hayes R."/>
            <person name="Keri Z."/>
            <person name="LaButti K."/>
            <person name="Lipzen A."/>
            <person name="Lombard V."/>
            <person name="Magnuson J."/>
            <person name="Maillard F."/>
            <person name="Morin E."/>
            <person name="Murat C."/>
            <person name="Nolan M."/>
            <person name="Ohm R."/>
            <person name="Pangilinan J."/>
            <person name="Pereira M."/>
            <person name="Perotto S."/>
            <person name="Peter M."/>
            <person name="Riley R."/>
            <person name="Sitrit Y."/>
            <person name="Stielow B."/>
            <person name="Szollosi G."/>
            <person name="Zifcakova L."/>
            <person name="Stursova M."/>
            <person name="Spatafora J.W."/>
            <person name="Tedersoo L."/>
            <person name="Vaario L.-M."/>
            <person name="Yamada A."/>
            <person name="Yan M."/>
            <person name="Wang P."/>
            <person name="Xu J."/>
            <person name="Bruns T."/>
            <person name="Baldrian P."/>
            <person name="Vilgalys R."/>
            <person name="Henrissat B."/>
            <person name="Grigoriev I.V."/>
            <person name="Hibbett D."/>
            <person name="Nagy L.G."/>
            <person name="Martin F.M."/>
        </authorList>
    </citation>
    <scope>NUCLEOTIDE SEQUENCE</scope>
    <source>
        <strain evidence="1">Prilba</strain>
    </source>
</reference>
<evidence type="ECO:0000313" key="2">
    <source>
        <dbReference type="Proteomes" id="UP000759537"/>
    </source>
</evidence>
<accession>A0A9P5N0E3</accession>
<sequence length="146" mass="16451">MSYTQVPFMLQHFVIITLLQVPCAYQFHLYYLAYGGVFHVILYTQHAFMSQPYDSLCMPSRKPSAAPAGWQLHHHNTLCLALTVSYENLGHSMASLPRTLRYYALSGHSHTWATPRVNPHAASRVHSASVSTVYAHNASRPSTYIS</sequence>
<dbReference type="Proteomes" id="UP000759537">
    <property type="component" value="Unassembled WGS sequence"/>
</dbReference>
<dbReference type="AlphaFoldDB" id="A0A9P5N0E3"/>
<proteinExistence type="predicted"/>
<gene>
    <name evidence="1" type="ORF">DFH94DRAFT_386262</name>
</gene>
<protein>
    <submittedName>
        <fullName evidence="1">Uncharacterized protein</fullName>
    </submittedName>
</protein>
<evidence type="ECO:0000313" key="1">
    <source>
        <dbReference type="EMBL" id="KAF8482928.1"/>
    </source>
</evidence>
<comment type="caution">
    <text evidence="1">The sequence shown here is derived from an EMBL/GenBank/DDBJ whole genome shotgun (WGS) entry which is preliminary data.</text>
</comment>
<keyword evidence="2" id="KW-1185">Reference proteome</keyword>